<dbReference type="STRING" id="62708.A0A420HLJ1"/>
<organism evidence="3 4">
    <name type="scientific">Golovinomyces cichoracearum</name>
    <dbReference type="NCBI Taxonomy" id="62708"/>
    <lineage>
        <taxon>Eukaryota</taxon>
        <taxon>Fungi</taxon>
        <taxon>Dikarya</taxon>
        <taxon>Ascomycota</taxon>
        <taxon>Pezizomycotina</taxon>
        <taxon>Leotiomycetes</taxon>
        <taxon>Erysiphales</taxon>
        <taxon>Erysiphaceae</taxon>
        <taxon>Golovinomyces</taxon>
    </lineage>
</organism>
<dbReference type="EMBL" id="MCBQ01018305">
    <property type="protein sequence ID" value="RKF58298.1"/>
    <property type="molecule type" value="Genomic_DNA"/>
</dbReference>
<proteinExistence type="predicted"/>
<evidence type="ECO:0000313" key="3">
    <source>
        <dbReference type="EMBL" id="RKF58298.1"/>
    </source>
</evidence>
<dbReference type="Pfam" id="PF26138">
    <property type="entry name" value="DUF8040"/>
    <property type="match status" value="1"/>
</dbReference>
<dbReference type="InterPro" id="IPR058353">
    <property type="entry name" value="DUF8040"/>
</dbReference>
<keyword evidence="1" id="KW-0472">Membrane</keyword>
<keyword evidence="4" id="KW-1185">Reference proteome</keyword>
<accession>A0A420HLJ1</accession>
<evidence type="ECO:0000256" key="1">
    <source>
        <dbReference type="SAM" id="Phobius"/>
    </source>
</evidence>
<keyword evidence="1" id="KW-1133">Transmembrane helix</keyword>
<feature type="transmembrane region" description="Helical" evidence="1">
    <location>
        <begin position="6"/>
        <end position="24"/>
    </location>
</feature>
<protein>
    <recommendedName>
        <fullName evidence="2">DUF8040 domain-containing protein</fullName>
    </recommendedName>
</protein>
<reference evidence="3 4" key="1">
    <citation type="journal article" date="2018" name="BMC Genomics">
        <title>Comparative genome analyses reveal sequence features reflecting distinct modes of host-adaptation between dicot and monocot powdery mildew.</title>
        <authorList>
            <person name="Wu Y."/>
            <person name="Ma X."/>
            <person name="Pan Z."/>
            <person name="Kale S.D."/>
            <person name="Song Y."/>
            <person name="King H."/>
            <person name="Zhang Q."/>
            <person name="Presley C."/>
            <person name="Deng X."/>
            <person name="Wei C.I."/>
            <person name="Xiao S."/>
        </authorList>
    </citation>
    <scope>NUCLEOTIDE SEQUENCE [LARGE SCALE GENOMIC DNA]</scope>
    <source>
        <strain evidence="3">UMSG3</strain>
    </source>
</reference>
<comment type="caution">
    <text evidence="3">The sequence shown here is derived from an EMBL/GenBank/DDBJ whole genome shotgun (WGS) entry which is preliminary data.</text>
</comment>
<keyword evidence="1" id="KW-0812">Transmembrane</keyword>
<gene>
    <name evidence="3" type="ORF">GcM3_183030</name>
</gene>
<evidence type="ECO:0000259" key="2">
    <source>
        <dbReference type="Pfam" id="PF26138"/>
    </source>
</evidence>
<name>A0A420HLJ1_9PEZI</name>
<dbReference type="AlphaFoldDB" id="A0A420HLJ1"/>
<dbReference type="Proteomes" id="UP000283383">
    <property type="component" value="Unassembled WGS sequence"/>
</dbReference>
<sequence length="181" mass="20719">MRSRAIAVYSIGVAATVATCYYYGNLQPKSQHHNSVFRGEDLMRELVYGPSDKRIEEVMGISQEGFISLRKRLERNAGLEATRNMSTDEQLRIFLYAVTSDLSMRKLGEQFQRSTETVNSIYLKVTGHLLKPYFYRTIIKTAKSDDLISTYISIRTEFWPFFEDSIGVVDGIHIPVTPPSY</sequence>
<evidence type="ECO:0000313" key="4">
    <source>
        <dbReference type="Proteomes" id="UP000283383"/>
    </source>
</evidence>
<feature type="domain" description="DUF8040" evidence="2">
    <location>
        <begin position="35"/>
        <end position="125"/>
    </location>
</feature>